<organism evidence="2 3">
    <name type="scientific">Planctobacterium marinum</name>
    <dbReference type="NCBI Taxonomy" id="1631968"/>
    <lineage>
        <taxon>Bacteria</taxon>
        <taxon>Pseudomonadati</taxon>
        <taxon>Pseudomonadota</taxon>
        <taxon>Gammaproteobacteria</taxon>
        <taxon>Alteromonadales</taxon>
        <taxon>Alteromonadaceae</taxon>
        <taxon>Planctobacterium</taxon>
    </lineage>
</organism>
<gene>
    <name evidence="2" type="ORF">MACH26_03930</name>
</gene>
<evidence type="ECO:0000313" key="3">
    <source>
        <dbReference type="Proteomes" id="UP001333710"/>
    </source>
</evidence>
<dbReference type="Pfam" id="PF01909">
    <property type="entry name" value="NTP_transf_2"/>
    <property type="match status" value="1"/>
</dbReference>
<protein>
    <recommendedName>
        <fullName evidence="1">Polymerase nucleotidyl transferase domain-containing protein</fullName>
    </recommendedName>
</protein>
<evidence type="ECO:0000259" key="1">
    <source>
        <dbReference type="Pfam" id="PF01909"/>
    </source>
</evidence>
<accession>A0AA48HLW0</accession>
<dbReference type="Gene3D" id="3.30.460.10">
    <property type="entry name" value="Beta Polymerase, domain 2"/>
    <property type="match status" value="1"/>
</dbReference>
<dbReference type="InterPro" id="IPR002934">
    <property type="entry name" value="Polymerase_NTP_transf_dom"/>
</dbReference>
<name>A0AA48HLW0_9ALTE</name>
<evidence type="ECO:0000313" key="2">
    <source>
        <dbReference type="EMBL" id="BDX04872.1"/>
    </source>
</evidence>
<dbReference type="EMBL" id="AP027272">
    <property type="protein sequence ID" value="BDX04872.1"/>
    <property type="molecule type" value="Genomic_DNA"/>
</dbReference>
<dbReference type="RefSeq" id="WP_338290737.1">
    <property type="nucleotide sequence ID" value="NZ_AP027272.1"/>
</dbReference>
<dbReference type="GO" id="GO:0016779">
    <property type="term" value="F:nucleotidyltransferase activity"/>
    <property type="evidence" value="ECO:0007669"/>
    <property type="project" value="InterPro"/>
</dbReference>
<dbReference type="Proteomes" id="UP001333710">
    <property type="component" value="Chromosome"/>
</dbReference>
<dbReference type="AlphaFoldDB" id="A0AA48HLW0"/>
<keyword evidence="3" id="KW-1185">Reference proteome</keyword>
<sequence length="241" mass="27050">MIQLTNSDIALPDSESALDSLQEIVERLASQTPVQCVIGYGSYFSGTAQPHSDVDVLLLSKSHAYEKHLIQRQRTFELVHIGIRRFRTMLQKGHVCYVPAMLEAKVLYDAPDLTTELLSLARARYQSGPAAQHDPGFATRLKSRINTLYQDMQDSLENAATFQLLHAQLISGFYTYLCAMNRAWGRSEKKMLQHIAEISPASEQLIMASLSKSATDEKLAHVSRLLKEHEVLMGNEVINYA</sequence>
<proteinExistence type="predicted"/>
<dbReference type="KEGG" id="pmaw:MACH26_03930"/>
<reference evidence="2" key="1">
    <citation type="submission" date="2023-01" db="EMBL/GenBank/DDBJ databases">
        <title>Complete genome sequence of Planctobacterium marinum strain Dej080120_11.</title>
        <authorList>
            <person name="Ueki S."/>
            <person name="Maruyama F."/>
        </authorList>
    </citation>
    <scope>NUCLEOTIDE SEQUENCE</scope>
    <source>
        <strain evidence="2">Dej080120_11</strain>
    </source>
</reference>
<dbReference type="InterPro" id="IPR043519">
    <property type="entry name" value="NT_sf"/>
</dbReference>
<dbReference type="SUPFAM" id="SSF81301">
    <property type="entry name" value="Nucleotidyltransferase"/>
    <property type="match status" value="1"/>
</dbReference>
<feature type="domain" description="Polymerase nucleotidyl transferase" evidence="1">
    <location>
        <begin position="22"/>
        <end position="71"/>
    </location>
</feature>